<keyword evidence="2" id="KW-1185">Reference proteome</keyword>
<evidence type="ECO:0008006" key="3">
    <source>
        <dbReference type="Google" id="ProtNLM"/>
    </source>
</evidence>
<protein>
    <recommendedName>
        <fullName evidence="3">Sulfotransferase domain-containing protein</fullName>
    </recommendedName>
</protein>
<gene>
    <name evidence="1" type="ORF">DPPLL_35090</name>
</gene>
<organism evidence="1 2">
    <name type="scientific">Desulfofustis limnaeus</name>
    <dbReference type="NCBI Taxonomy" id="2740163"/>
    <lineage>
        <taxon>Bacteria</taxon>
        <taxon>Pseudomonadati</taxon>
        <taxon>Thermodesulfobacteriota</taxon>
        <taxon>Desulfobulbia</taxon>
        <taxon>Desulfobulbales</taxon>
        <taxon>Desulfocapsaceae</taxon>
        <taxon>Desulfofustis</taxon>
    </lineage>
</organism>
<dbReference type="RefSeq" id="WP_284152462.1">
    <property type="nucleotide sequence ID" value="NZ_AP025516.1"/>
</dbReference>
<dbReference type="SUPFAM" id="SSF52540">
    <property type="entry name" value="P-loop containing nucleoside triphosphate hydrolases"/>
    <property type="match status" value="1"/>
</dbReference>
<evidence type="ECO:0000313" key="2">
    <source>
        <dbReference type="Proteomes" id="UP000830055"/>
    </source>
</evidence>
<name>A0ABN6MCQ4_9BACT</name>
<dbReference type="InterPro" id="IPR027417">
    <property type="entry name" value="P-loop_NTPase"/>
</dbReference>
<evidence type="ECO:0000313" key="1">
    <source>
        <dbReference type="EMBL" id="BDD89144.1"/>
    </source>
</evidence>
<proteinExistence type="predicted"/>
<dbReference type="Proteomes" id="UP000830055">
    <property type="component" value="Chromosome"/>
</dbReference>
<dbReference type="EMBL" id="AP025516">
    <property type="protein sequence ID" value="BDD89144.1"/>
    <property type="molecule type" value="Genomic_DNA"/>
</dbReference>
<sequence length="300" mass="35333">MHETKITIHVGYPKVASTWLQTRLLPYTRNIKIVSRATIKKYLLTKQSKRNISVEGARTYFAELGPGHLVLSDEVIFSGTYYQVLRNISNIKKIFMDPTILICIRRQPELIASLYMSNVRRGGKQSVDKFVEKILSKSENNLFDHFKLFDYYHIINLLTDQFGSDKVNLFVFEQFKENQYVAIKRLVEKLDFEVDLQAIDFSPSNISYKANTLKISLLLNKFHRRRSLQRNDYILNVPYLFKLSNSLLHYFNQTRWAGKRLSSREILGNNNYDKIARLYSIPNEKLVCNNPWLEKWGYKL</sequence>
<accession>A0ABN6MCQ4</accession>
<dbReference type="Gene3D" id="3.40.50.300">
    <property type="entry name" value="P-loop containing nucleotide triphosphate hydrolases"/>
    <property type="match status" value="1"/>
</dbReference>
<reference evidence="1 2" key="1">
    <citation type="submission" date="2022-01" db="EMBL/GenBank/DDBJ databases">
        <title>Desulfofustis limnae sp. nov., a novel mesophilic sulfate-reducing bacterium isolated from marsh soil.</title>
        <authorList>
            <person name="Watanabe M."/>
            <person name="Takahashi A."/>
            <person name="Kojima H."/>
            <person name="Fukui M."/>
        </authorList>
    </citation>
    <scope>NUCLEOTIDE SEQUENCE [LARGE SCALE GENOMIC DNA]</scope>
    <source>
        <strain evidence="1 2">PPLL</strain>
    </source>
</reference>